<dbReference type="PANTHER" id="PTHR21503">
    <property type="entry name" value="F-BOX-CONTAINING HYPOTHETICAL PROTEIN C.ELEGANS"/>
    <property type="match status" value="1"/>
</dbReference>
<comment type="caution">
    <text evidence="1">The sequence shown here is derived from an EMBL/GenBank/DDBJ whole genome shotgun (WGS) entry which is preliminary data.</text>
</comment>
<proteinExistence type="predicted"/>
<organism evidence="1 2">
    <name type="scientific">Caenorhabditis nigoni</name>
    <dbReference type="NCBI Taxonomy" id="1611254"/>
    <lineage>
        <taxon>Eukaryota</taxon>
        <taxon>Metazoa</taxon>
        <taxon>Ecdysozoa</taxon>
        <taxon>Nematoda</taxon>
        <taxon>Chromadorea</taxon>
        <taxon>Rhabditida</taxon>
        <taxon>Rhabditina</taxon>
        <taxon>Rhabditomorpha</taxon>
        <taxon>Rhabditoidea</taxon>
        <taxon>Rhabditidae</taxon>
        <taxon>Peloderinae</taxon>
        <taxon>Caenorhabditis</taxon>
    </lineage>
</organism>
<dbReference type="STRING" id="1611254.A0A2G5VFV2"/>
<evidence type="ECO:0000313" key="1">
    <source>
        <dbReference type="EMBL" id="PIC50655.1"/>
    </source>
</evidence>
<accession>A0A2G5VFV2</accession>
<sequence length="362" mass="42177">MSFELEDDMTIMDLFEESQESVELKEKISSLNINISNLLIENYYDFIHISLARKEKEFSGWLIHDGEGLDDDDGIERITIGDTAFLNSEMGQTQLDLWHEDRFEGALGLLKYLFDIFKGSILEASFITGTTPSPKIAQFLVDVFHLTPVQQCANVTLFENGISSKQMVDQILDLATGLKRLDLRCPLPDDWSNPKVLKLDKLIAWPAEWFTTMDLMTRLDGECVNINETYLKWQAFKAFMLKWQMTNDTRLKILEISFDGNWEGFQTDGLNLKKWDPQERDSHYPDLFGKPSSDWFNCEFVHDIQREDGLLASFWRRENSFHFVVWHDRHPIATLQPSPEQLVSLENYEFADEDDDEDEDEE</sequence>
<keyword evidence="2" id="KW-1185">Reference proteome</keyword>
<dbReference type="AlphaFoldDB" id="A0A2G5VFV2"/>
<dbReference type="PANTHER" id="PTHR21503:SF11">
    <property type="entry name" value="FBA_2 DOMAIN-CONTAINING PROTEIN"/>
    <property type="match status" value="1"/>
</dbReference>
<reference evidence="2" key="1">
    <citation type="submission" date="2017-10" db="EMBL/GenBank/DDBJ databases">
        <title>Rapid genome shrinkage in a self-fertile nematode reveals novel sperm competition proteins.</title>
        <authorList>
            <person name="Yin D."/>
            <person name="Schwarz E.M."/>
            <person name="Thomas C.G."/>
            <person name="Felde R.L."/>
            <person name="Korf I.F."/>
            <person name="Cutter A.D."/>
            <person name="Schartner C.M."/>
            <person name="Ralston E.J."/>
            <person name="Meyer B.J."/>
            <person name="Haag E.S."/>
        </authorList>
    </citation>
    <scope>NUCLEOTIDE SEQUENCE [LARGE SCALE GENOMIC DNA]</scope>
    <source>
        <strain evidence="2">JU1422</strain>
    </source>
</reference>
<dbReference type="Proteomes" id="UP000230233">
    <property type="component" value="Chromosome I"/>
</dbReference>
<dbReference type="EMBL" id="PDUG01000001">
    <property type="protein sequence ID" value="PIC50655.1"/>
    <property type="molecule type" value="Genomic_DNA"/>
</dbReference>
<evidence type="ECO:0000313" key="2">
    <source>
        <dbReference type="Proteomes" id="UP000230233"/>
    </source>
</evidence>
<dbReference type="OrthoDB" id="5787265at2759"/>
<gene>
    <name evidence="1" type="primary">Cni-T05F1.9</name>
    <name evidence="1" type="synonym">Cnig_chr_I.g1475</name>
    <name evidence="1" type="ORF">B9Z55_001475</name>
</gene>
<name>A0A2G5VFV2_9PELO</name>
<protein>
    <recommendedName>
        <fullName evidence="3">F-box associated domain-containing protein</fullName>
    </recommendedName>
</protein>
<evidence type="ECO:0008006" key="3">
    <source>
        <dbReference type="Google" id="ProtNLM"/>
    </source>
</evidence>